<sequence length="335" mass="35047">MARAAYAEKWIVLGVAIGVASAAAALAFYWLLGVVAGLTAYLLAGQASGGDLGLVLSRAGGAGLLAPLAIVGGALVSSLIVYRFSPEAEGHGTDAAVKAFHRRAAQIPFRTGVVKAVASSILVGTGGSGGVEGPSVQIGASIGSTIARLLRLRIEDRRVALVAGMSGALSALFHSPLGSAFFAAEVLYKRDLEVQALVPAFVSSITAYTLATVAGYEPPLPRLVVDGSDFYSPQSIASYILLGAFLAPFGYLYARIFRESERGFRRLESLGLPRTLRPVLGRLASPSWCTLRRSSREAAGACWPPCYRENPSPGSPLARLACGRLQSWLRPASSR</sequence>
<dbReference type="AlphaFoldDB" id="Q9YBP4"/>
<organism evidence="11 12">
    <name type="scientific">Aeropyrum pernix (strain ATCC 700893 / DSM 11879 / JCM 9820 / NBRC 100138 / K1)</name>
    <dbReference type="NCBI Taxonomy" id="272557"/>
    <lineage>
        <taxon>Archaea</taxon>
        <taxon>Thermoproteota</taxon>
        <taxon>Thermoprotei</taxon>
        <taxon>Desulfurococcales</taxon>
        <taxon>Desulfurococcaceae</taxon>
        <taxon>Aeropyrum</taxon>
    </lineage>
</organism>
<keyword evidence="5" id="KW-0406">Ion transport</keyword>
<dbReference type="GO" id="GO:0005254">
    <property type="term" value="F:chloride channel activity"/>
    <property type="evidence" value="ECO:0007669"/>
    <property type="project" value="UniProtKB-KW"/>
</dbReference>
<evidence type="ECO:0000256" key="5">
    <source>
        <dbReference type="ARBA" id="ARBA00023065"/>
    </source>
</evidence>
<dbReference type="GO" id="GO:0034707">
    <property type="term" value="C:chloride channel complex"/>
    <property type="evidence" value="ECO:0007669"/>
    <property type="project" value="UniProtKB-KW"/>
</dbReference>
<dbReference type="PANTHER" id="PTHR43427:SF6">
    <property type="entry name" value="CHLORIDE CHANNEL PROTEIN CLC-E"/>
    <property type="match status" value="1"/>
</dbReference>
<dbReference type="EnsemblBacteria" id="BAA80554">
    <property type="protein sequence ID" value="BAA80554"/>
    <property type="gene ID" value="APE_1555.1"/>
</dbReference>
<dbReference type="InterPro" id="IPR014743">
    <property type="entry name" value="Cl-channel_core"/>
</dbReference>
<keyword evidence="3 10" id="KW-0812">Transmembrane</keyword>
<dbReference type="SUPFAM" id="SSF81340">
    <property type="entry name" value="Clc chloride channel"/>
    <property type="match status" value="1"/>
</dbReference>
<keyword evidence="4 10" id="KW-1133">Transmembrane helix</keyword>
<evidence type="ECO:0000256" key="2">
    <source>
        <dbReference type="ARBA" id="ARBA00022448"/>
    </source>
</evidence>
<dbReference type="PIR" id="D72637">
    <property type="entry name" value="D72637"/>
</dbReference>
<evidence type="ECO:0000256" key="4">
    <source>
        <dbReference type="ARBA" id="ARBA00022989"/>
    </source>
</evidence>
<protein>
    <submittedName>
        <fullName evidence="11">Truncated ClcA homolog</fullName>
    </submittedName>
</protein>
<comment type="subcellular location">
    <subcellularLocation>
        <location evidence="1">Membrane</location>
        <topology evidence="1">Multi-pass membrane protein</topology>
    </subcellularLocation>
</comment>
<dbReference type="CDD" id="cd00400">
    <property type="entry name" value="Voltage_gated_ClC"/>
    <property type="match status" value="1"/>
</dbReference>
<feature type="transmembrane region" description="Helical" evidence="10">
    <location>
        <begin position="12"/>
        <end position="32"/>
    </location>
</feature>
<evidence type="ECO:0000256" key="6">
    <source>
        <dbReference type="ARBA" id="ARBA00023136"/>
    </source>
</evidence>
<evidence type="ECO:0000256" key="10">
    <source>
        <dbReference type="SAM" id="Phobius"/>
    </source>
</evidence>
<dbReference type="InterPro" id="IPR050368">
    <property type="entry name" value="ClC-type_chloride_channel"/>
</dbReference>
<evidence type="ECO:0000256" key="7">
    <source>
        <dbReference type="ARBA" id="ARBA00023173"/>
    </source>
</evidence>
<evidence type="ECO:0000256" key="1">
    <source>
        <dbReference type="ARBA" id="ARBA00004141"/>
    </source>
</evidence>
<keyword evidence="2" id="KW-0813">Transport</keyword>
<dbReference type="STRING" id="272557.APE_1555.1"/>
<keyword evidence="12" id="KW-1185">Reference proteome</keyword>
<keyword evidence="9" id="KW-0407">Ion channel</keyword>
<name>Q9YBP4_AERPE</name>
<feature type="transmembrane region" description="Helical" evidence="10">
    <location>
        <begin position="196"/>
        <end position="216"/>
    </location>
</feature>
<dbReference type="KEGG" id="ape:APE_1555.1"/>
<gene>
    <name evidence="11" type="ordered locus">APE_1555.1</name>
</gene>
<keyword evidence="8" id="KW-0868">Chloride</keyword>
<accession>Q9YBP4</accession>
<dbReference type="eggNOG" id="arCOG02569">
    <property type="taxonomic scope" value="Archaea"/>
</dbReference>
<dbReference type="InterPro" id="IPR001807">
    <property type="entry name" value="ClC"/>
</dbReference>
<evidence type="ECO:0000256" key="3">
    <source>
        <dbReference type="ARBA" id="ARBA00022692"/>
    </source>
</evidence>
<proteinExistence type="predicted"/>
<evidence type="ECO:0000313" key="12">
    <source>
        <dbReference type="Proteomes" id="UP000002518"/>
    </source>
</evidence>
<dbReference type="EMBL" id="BA000002">
    <property type="protein sequence ID" value="BAA80554.2"/>
    <property type="molecule type" value="Genomic_DNA"/>
</dbReference>
<keyword evidence="7" id="KW-0869">Chloride channel</keyword>
<evidence type="ECO:0000256" key="9">
    <source>
        <dbReference type="ARBA" id="ARBA00023303"/>
    </source>
</evidence>
<feature type="transmembrane region" description="Helical" evidence="10">
    <location>
        <begin position="64"/>
        <end position="84"/>
    </location>
</feature>
<dbReference type="PATRIC" id="fig|272557.25.peg.1045"/>
<dbReference type="PANTHER" id="PTHR43427">
    <property type="entry name" value="CHLORIDE CHANNEL PROTEIN CLC-E"/>
    <property type="match status" value="1"/>
</dbReference>
<feature type="transmembrane region" description="Helical" evidence="10">
    <location>
        <begin position="236"/>
        <end position="256"/>
    </location>
</feature>
<evidence type="ECO:0000313" key="11">
    <source>
        <dbReference type="EMBL" id="BAA80554.2"/>
    </source>
</evidence>
<dbReference type="Proteomes" id="UP000002518">
    <property type="component" value="Chromosome"/>
</dbReference>
<dbReference type="Gene3D" id="1.10.3080.10">
    <property type="entry name" value="Clc chloride channel"/>
    <property type="match status" value="1"/>
</dbReference>
<reference evidence="11 12" key="1">
    <citation type="journal article" date="1999" name="DNA Res.">
        <title>Complete genome sequence of an aerobic hyper-thermophilic crenarchaeon, Aeropyrum pernix K1.</title>
        <authorList>
            <person name="Kawarabayasi Y."/>
            <person name="Hino Y."/>
            <person name="Horikawa H."/>
            <person name="Yamazaki S."/>
            <person name="Haikawa Y."/>
            <person name="Jin-no K."/>
            <person name="Takahashi M."/>
            <person name="Sekine M."/>
            <person name="Baba S."/>
            <person name="Ankai A."/>
            <person name="Kosugi H."/>
            <person name="Hosoyama A."/>
            <person name="Fukui S."/>
            <person name="Nagai Y."/>
            <person name="Nishijima K."/>
            <person name="Nakazawa H."/>
            <person name="Takamiya M."/>
            <person name="Masuda S."/>
            <person name="Funahashi T."/>
            <person name="Tanaka T."/>
            <person name="Kudoh Y."/>
            <person name="Yamazaki J."/>
            <person name="Kushida N."/>
            <person name="Oguchi A."/>
            <person name="Aoki K."/>
            <person name="Kubota K."/>
            <person name="Nakamura Y."/>
            <person name="Nomura N."/>
            <person name="Sako Y."/>
            <person name="Kikuchi H."/>
        </authorList>
    </citation>
    <scope>NUCLEOTIDE SEQUENCE [LARGE SCALE GENOMIC DNA]</scope>
    <source>
        <strain evidence="12">ATCC 700893 / DSM 11879 / JCM 9820 / NBRC 100138 / K1</strain>
    </source>
</reference>
<evidence type="ECO:0000256" key="8">
    <source>
        <dbReference type="ARBA" id="ARBA00023214"/>
    </source>
</evidence>
<dbReference type="Pfam" id="PF00654">
    <property type="entry name" value="Voltage_CLC"/>
    <property type="match status" value="1"/>
</dbReference>
<keyword evidence="6 10" id="KW-0472">Membrane</keyword>